<dbReference type="VEuPathDB" id="TrichDB:TVAGG3_0845380"/>
<evidence type="ECO:0000256" key="10">
    <source>
        <dbReference type="ARBA" id="ARBA00032947"/>
    </source>
</evidence>
<evidence type="ECO:0000256" key="4">
    <source>
        <dbReference type="ARBA" id="ARBA00022499"/>
    </source>
</evidence>
<dbReference type="GO" id="GO:0005634">
    <property type="term" value="C:nucleus"/>
    <property type="evidence" value="ECO:0007669"/>
    <property type="project" value="UniProtKB-SubCell"/>
</dbReference>
<dbReference type="Proteomes" id="UP000001542">
    <property type="component" value="Unassembled WGS sequence"/>
</dbReference>
<feature type="domain" description="KANL2-like probable zinc-finger" evidence="14">
    <location>
        <begin position="123"/>
        <end position="157"/>
    </location>
</feature>
<organism evidence="15 16">
    <name type="scientific">Trichomonas vaginalis (strain ATCC PRA-98 / G3)</name>
    <dbReference type="NCBI Taxonomy" id="412133"/>
    <lineage>
        <taxon>Eukaryota</taxon>
        <taxon>Metamonada</taxon>
        <taxon>Parabasalia</taxon>
        <taxon>Trichomonadida</taxon>
        <taxon>Trichomonadidae</taxon>
        <taxon>Trichomonas</taxon>
    </lineage>
</organism>
<keyword evidence="16" id="KW-1185">Reference proteome</keyword>
<comment type="subunit">
    <text evidence="13">Component of the NSL complex at least composed of KAT8/MOF, KANSL1, KANSL2, KANSL3, MCRS1, PHF20, OGT1/OGT, WDR5 and HCFC1.</text>
</comment>
<dbReference type="PANTHER" id="PTHR13453">
    <property type="entry name" value="KAT8 REGULATORY NSL COMPLEX SUBUNIT 2"/>
    <property type="match status" value="1"/>
</dbReference>
<dbReference type="AlphaFoldDB" id="A2DW02"/>
<dbReference type="Pfam" id="PF13891">
    <property type="entry name" value="zf-C3HC3H_KANSL2"/>
    <property type="match status" value="1"/>
</dbReference>
<dbReference type="PANTHER" id="PTHR13453:SF1">
    <property type="entry name" value="KAT8 REGULATORY NSL COMPLEX SUBUNIT 2"/>
    <property type="match status" value="1"/>
</dbReference>
<keyword evidence="6" id="KW-0832">Ubl conjugation</keyword>
<dbReference type="EMBL" id="DS113256">
    <property type="protein sequence ID" value="EAY15447.1"/>
    <property type="molecule type" value="Genomic_DNA"/>
</dbReference>
<dbReference type="STRING" id="5722.A2DW02"/>
<keyword evidence="7" id="KW-0156">Chromatin regulator</keyword>
<evidence type="ECO:0000256" key="8">
    <source>
        <dbReference type="ARBA" id="ARBA00023128"/>
    </source>
</evidence>
<comment type="subcellular location">
    <subcellularLocation>
        <location evidence="2">Mitochondrion</location>
    </subcellularLocation>
    <subcellularLocation>
        <location evidence="1">Nucleus</location>
    </subcellularLocation>
</comment>
<reference evidence="15" key="1">
    <citation type="submission" date="2006-10" db="EMBL/GenBank/DDBJ databases">
        <authorList>
            <person name="Amadeo P."/>
            <person name="Zhao Q."/>
            <person name="Wortman J."/>
            <person name="Fraser-Liggett C."/>
            <person name="Carlton J."/>
        </authorList>
    </citation>
    <scope>NUCLEOTIDE SEQUENCE</scope>
    <source>
        <strain evidence="15">G3</strain>
    </source>
</reference>
<dbReference type="InParanoid" id="A2DW02"/>
<dbReference type="InterPro" id="IPR025927">
    <property type="entry name" value="Znf_KANL2-like"/>
</dbReference>
<name>A2DW02_TRIV3</name>
<evidence type="ECO:0000256" key="9">
    <source>
        <dbReference type="ARBA" id="ARBA00023242"/>
    </source>
</evidence>
<evidence type="ECO:0000256" key="6">
    <source>
        <dbReference type="ARBA" id="ARBA00022843"/>
    </source>
</evidence>
<dbReference type="KEGG" id="tva:4773450"/>
<evidence type="ECO:0000313" key="16">
    <source>
        <dbReference type="Proteomes" id="UP000001542"/>
    </source>
</evidence>
<dbReference type="RefSeq" id="XP_001327670.1">
    <property type="nucleotide sequence ID" value="XM_001327635.1"/>
</dbReference>
<evidence type="ECO:0000313" key="15">
    <source>
        <dbReference type="EMBL" id="EAY15447.1"/>
    </source>
</evidence>
<comment type="function">
    <text evidence="12">Non-catalytic component of the NSL histone acetyltransferase complex, a multiprotein complex that mediates histone H4 acetylation at 'Lys-5'- and 'Lys-8' (H4K5ac and H4K8ac) at transcription start sites and promotes transcription initiation. Required for NSL complex stability and for transcription of intraciliary transport genes in both ciliated and non-ciliated cells by regulating histone H4 acetylation at 'Lys-5'- and 'Lys-12' (H4K5ac and H4K12ac). This is necessary for cilium assembly in ciliated cells and for organization of the microtubule cytoskeleton in non-ciliated cells. Required within the NSL complex to maintain nuclear architecture stability by promoting KAT8-mediated acetylation of lamin LMNA.</text>
</comment>
<evidence type="ECO:0000256" key="3">
    <source>
        <dbReference type="ARBA" id="ARBA00015508"/>
    </source>
</evidence>
<dbReference type="InterPro" id="IPR026316">
    <property type="entry name" value="NSL2"/>
</dbReference>
<gene>
    <name evidence="15" type="ORF">TVAG_252600</name>
</gene>
<evidence type="ECO:0000256" key="12">
    <source>
        <dbReference type="ARBA" id="ARBA00093359"/>
    </source>
</evidence>
<evidence type="ECO:0000256" key="11">
    <source>
        <dbReference type="ARBA" id="ARBA00033378"/>
    </source>
</evidence>
<sequence length="172" mass="19885">MENQMNPKLAQIFNERGMPLPTEDPPKNAIETDFNIKESGIIKKCESLEENSDLSNGDFARLRHHYLNQDIVNDKTKDIQKQLNEIENLLENGTESDIEQLYKQRHEWRKTIKENRGEAKICCVEDCINTVVPSSLYCANHILRDPNQKAYQKCEKCNRPYIAAIGCLSCKE</sequence>
<evidence type="ECO:0000256" key="7">
    <source>
        <dbReference type="ARBA" id="ARBA00022853"/>
    </source>
</evidence>
<dbReference type="GO" id="GO:0044545">
    <property type="term" value="C:NSL complex"/>
    <property type="evidence" value="ECO:0000318"/>
    <property type="project" value="GO_Central"/>
</dbReference>
<keyword evidence="5" id="KW-0597">Phosphoprotein</keyword>
<proteinExistence type="predicted"/>
<accession>A2DW02</accession>
<evidence type="ECO:0000256" key="2">
    <source>
        <dbReference type="ARBA" id="ARBA00004173"/>
    </source>
</evidence>
<keyword evidence="9" id="KW-0539">Nucleus</keyword>
<reference evidence="15" key="2">
    <citation type="journal article" date="2007" name="Science">
        <title>Draft genome sequence of the sexually transmitted pathogen Trichomonas vaginalis.</title>
        <authorList>
            <person name="Carlton J.M."/>
            <person name="Hirt R.P."/>
            <person name="Silva J.C."/>
            <person name="Delcher A.L."/>
            <person name="Schatz M."/>
            <person name="Zhao Q."/>
            <person name="Wortman J.R."/>
            <person name="Bidwell S.L."/>
            <person name="Alsmark U.C.M."/>
            <person name="Besteiro S."/>
            <person name="Sicheritz-Ponten T."/>
            <person name="Noel C.J."/>
            <person name="Dacks J.B."/>
            <person name="Foster P.G."/>
            <person name="Simillion C."/>
            <person name="Van de Peer Y."/>
            <person name="Miranda-Saavedra D."/>
            <person name="Barton G.J."/>
            <person name="Westrop G.D."/>
            <person name="Mueller S."/>
            <person name="Dessi D."/>
            <person name="Fiori P.L."/>
            <person name="Ren Q."/>
            <person name="Paulsen I."/>
            <person name="Zhang H."/>
            <person name="Bastida-Corcuera F.D."/>
            <person name="Simoes-Barbosa A."/>
            <person name="Brown M.T."/>
            <person name="Hayes R.D."/>
            <person name="Mukherjee M."/>
            <person name="Okumura C.Y."/>
            <person name="Schneider R."/>
            <person name="Smith A.J."/>
            <person name="Vanacova S."/>
            <person name="Villalvazo M."/>
            <person name="Haas B.J."/>
            <person name="Pertea M."/>
            <person name="Feldblyum T.V."/>
            <person name="Utterback T.R."/>
            <person name="Shu C.L."/>
            <person name="Osoegawa K."/>
            <person name="de Jong P.J."/>
            <person name="Hrdy I."/>
            <person name="Horvathova L."/>
            <person name="Zubacova Z."/>
            <person name="Dolezal P."/>
            <person name="Malik S.B."/>
            <person name="Logsdon J.M. Jr."/>
            <person name="Henze K."/>
            <person name="Gupta A."/>
            <person name="Wang C.C."/>
            <person name="Dunne R.L."/>
            <person name="Upcroft J.A."/>
            <person name="Upcroft P."/>
            <person name="White O."/>
            <person name="Salzberg S.L."/>
            <person name="Tang P."/>
            <person name="Chiu C.-H."/>
            <person name="Lee Y.-S."/>
            <person name="Embley T.M."/>
            <person name="Coombs G.H."/>
            <person name="Mottram J.C."/>
            <person name="Tachezy J."/>
            <person name="Fraser-Liggett C.M."/>
            <person name="Johnson P.J."/>
        </authorList>
    </citation>
    <scope>NUCLEOTIDE SEQUENCE [LARGE SCALE GENOMIC DNA]</scope>
    <source>
        <strain evidence="15">G3</strain>
    </source>
</reference>
<evidence type="ECO:0000256" key="1">
    <source>
        <dbReference type="ARBA" id="ARBA00004123"/>
    </source>
</evidence>
<dbReference type="VEuPathDB" id="TrichDB:TVAG_252600"/>
<dbReference type="GO" id="GO:0005739">
    <property type="term" value="C:mitochondrion"/>
    <property type="evidence" value="ECO:0007669"/>
    <property type="project" value="UniProtKB-SubCell"/>
</dbReference>
<dbReference type="GO" id="GO:0006325">
    <property type="term" value="P:chromatin organization"/>
    <property type="evidence" value="ECO:0007669"/>
    <property type="project" value="UniProtKB-KW"/>
</dbReference>
<protein>
    <recommendedName>
        <fullName evidence="3">KAT8 regulatory NSL complex subunit 2</fullName>
    </recommendedName>
    <alternativeName>
        <fullName evidence="11">NSL complex protein NSL2</fullName>
    </alternativeName>
    <alternativeName>
        <fullName evidence="10">Non-specific lethal 2 homolog</fullName>
    </alternativeName>
</protein>
<evidence type="ECO:0000256" key="5">
    <source>
        <dbReference type="ARBA" id="ARBA00022553"/>
    </source>
</evidence>
<evidence type="ECO:0000256" key="13">
    <source>
        <dbReference type="ARBA" id="ARBA00093543"/>
    </source>
</evidence>
<keyword evidence="8" id="KW-0496">Mitochondrion</keyword>
<keyword evidence="4" id="KW-1017">Isopeptide bond</keyword>
<evidence type="ECO:0000259" key="14">
    <source>
        <dbReference type="Pfam" id="PF13891"/>
    </source>
</evidence>